<protein>
    <submittedName>
        <fullName evidence="1">Uncharacterized protein</fullName>
    </submittedName>
</protein>
<accession>A0A2P2NLB3</accession>
<evidence type="ECO:0000313" key="1">
    <source>
        <dbReference type="EMBL" id="MBX43287.1"/>
    </source>
</evidence>
<reference evidence="1" key="1">
    <citation type="submission" date="2018-02" db="EMBL/GenBank/DDBJ databases">
        <title>Rhizophora mucronata_Transcriptome.</title>
        <authorList>
            <person name="Meera S.P."/>
            <person name="Sreeshan A."/>
            <person name="Augustine A."/>
        </authorList>
    </citation>
    <scope>NUCLEOTIDE SEQUENCE</scope>
    <source>
        <tissue evidence="1">Leaf</tissue>
    </source>
</reference>
<dbReference type="AlphaFoldDB" id="A0A2P2NLB3"/>
<name>A0A2P2NLB3_RHIMU</name>
<proteinExistence type="predicted"/>
<organism evidence="1">
    <name type="scientific">Rhizophora mucronata</name>
    <name type="common">Asiatic mangrove</name>
    <dbReference type="NCBI Taxonomy" id="61149"/>
    <lineage>
        <taxon>Eukaryota</taxon>
        <taxon>Viridiplantae</taxon>
        <taxon>Streptophyta</taxon>
        <taxon>Embryophyta</taxon>
        <taxon>Tracheophyta</taxon>
        <taxon>Spermatophyta</taxon>
        <taxon>Magnoliopsida</taxon>
        <taxon>eudicotyledons</taxon>
        <taxon>Gunneridae</taxon>
        <taxon>Pentapetalae</taxon>
        <taxon>rosids</taxon>
        <taxon>fabids</taxon>
        <taxon>Malpighiales</taxon>
        <taxon>Rhizophoraceae</taxon>
        <taxon>Rhizophora</taxon>
    </lineage>
</organism>
<sequence length="55" mass="6168">MHTQVDLFGCCLPSGKAIFNLLMEDGHNDAQWLLNFCRNIVDFISNKLNASVSLI</sequence>
<dbReference type="EMBL" id="GGEC01062803">
    <property type="protein sequence ID" value="MBX43287.1"/>
    <property type="molecule type" value="Transcribed_RNA"/>
</dbReference>